<organism evidence="1 2">
    <name type="scientific">Diversispora epigaea</name>
    <dbReference type="NCBI Taxonomy" id="1348612"/>
    <lineage>
        <taxon>Eukaryota</taxon>
        <taxon>Fungi</taxon>
        <taxon>Fungi incertae sedis</taxon>
        <taxon>Mucoromycota</taxon>
        <taxon>Glomeromycotina</taxon>
        <taxon>Glomeromycetes</taxon>
        <taxon>Diversisporales</taxon>
        <taxon>Diversisporaceae</taxon>
        <taxon>Diversispora</taxon>
    </lineage>
</organism>
<evidence type="ECO:0000313" key="1">
    <source>
        <dbReference type="EMBL" id="RHZ50110.1"/>
    </source>
</evidence>
<comment type="caution">
    <text evidence="1">The sequence shown here is derived from an EMBL/GenBank/DDBJ whole genome shotgun (WGS) entry which is preliminary data.</text>
</comment>
<dbReference type="EMBL" id="PQFF01000438">
    <property type="protein sequence ID" value="RHZ50110.1"/>
    <property type="molecule type" value="Genomic_DNA"/>
</dbReference>
<sequence>MALPHPHVISWEFDKRLILNNHWSMKNLGKKKEDRNYGQNFAPWFISFFLFFKITYKNDSIIIKNKTSTI</sequence>
<dbReference type="Proteomes" id="UP000266861">
    <property type="component" value="Unassembled WGS sequence"/>
</dbReference>
<gene>
    <name evidence="1" type="ORF">Glove_505g9</name>
</gene>
<proteinExistence type="predicted"/>
<name>A0A397GPZ2_9GLOM</name>
<accession>A0A397GPZ2</accession>
<protein>
    <submittedName>
        <fullName evidence="1">Uncharacterized protein</fullName>
    </submittedName>
</protein>
<reference evidence="1 2" key="1">
    <citation type="submission" date="2018-08" db="EMBL/GenBank/DDBJ databases">
        <title>Genome and evolution of the arbuscular mycorrhizal fungus Diversispora epigaea (formerly Glomus versiforme) and its bacterial endosymbionts.</title>
        <authorList>
            <person name="Sun X."/>
            <person name="Fei Z."/>
            <person name="Harrison M."/>
        </authorList>
    </citation>
    <scope>NUCLEOTIDE SEQUENCE [LARGE SCALE GENOMIC DNA]</scope>
    <source>
        <strain evidence="1 2">IT104</strain>
    </source>
</reference>
<keyword evidence="2" id="KW-1185">Reference proteome</keyword>
<dbReference type="AlphaFoldDB" id="A0A397GPZ2"/>
<evidence type="ECO:0000313" key="2">
    <source>
        <dbReference type="Proteomes" id="UP000266861"/>
    </source>
</evidence>